<evidence type="ECO:0000313" key="3">
    <source>
        <dbReference type="Proteomes" id="UP001066276"/>
    </source>
</evidence>
<protein>
    <submittedName>
        <fullName evidence="2">Uncharacterized protein</fullName>
    </submittedName>
</protein>
<keyword evidence="3" id="KW-1185">Reference proteome</keyword>
<dbReference type="AlphaFoldDB" id="A0AAV7SMD8"/>
<gene>
    <name evidence="2" type="ORF">NDU88_005634</name>
</gene>
<name>A0AAV7SMD8_PLEWA</name>
<proteinExistence type="predicted"/>
<evidence type="ECO:0000313" key="2">
    <source>
        <dbReference type="EMBL" id="KAJ1165206.1"/>
    </source>
</evidence>
<feature type="compositionally biased region" description="Basic and acidic residues" evidence="1">
    <location>
        <begin position="146"/>
        <end position="165"/>
    </location>
</feature>
<comment type="caution">
    <text evidence="2">The sequence shown here is derived from an EMBL/GenBank/DDBJ whole genome shotgun (WGS) entry which is preliminary data.</text>
</comment>
<evidence type="ECO:0000256" key="1">
    <source>
        <dbReference type="SAM" id="MobiDB-lite"/>
    </source>
</evidence>
<sequence length="174" mass="19512">MAPRSGFAWRLLPEAMLDSVFADDLHKEIVEYVEFNKGTPIPREVFKATIKAKRISKCGSVLQSFLVEGDGEQTGGWARCAYPGASLFRLKEYNDVPAKECKFQGRHAGVGRGQDGAVKGRSKVSSVHSRQKDPDKAPKSQILHMKTTEYECKKDNTIRKTEQRKPTTQRVRTG</sequence>
<accession>A0AAV7SMD8</accession>
<dbReference type="Proteomes" id="UP001066276">
    <property type="component" value="Chromosome 4_2"/>
</dbReference>
<reference evidence="2" key="1">
    <citation type="journal article" date="2022" name="bioRxiv">
        <title>Sequencing and chromosome-scale assembly of the giantPleurodeles waltlgenome.</title>
        <authorList>
            <person name="Brown T."/>
            <person name="Elewa A."/>
            <person name="Iarovenko S."/>
            <person name="Subramanian E."/>
            <person name="Araus A.J."/>
            <person name="Petzold A."/>
            <person name="Susuki M."/>
            <person name="Suzuki K.-i.T."/>
            <person name="Hayashi T."/>
            <person name="Toyoda A."/>
            <person name="Oliveira C."/>
            <person name="Osipova E."/>
            <person name="Leigh N.D."/>
            <person name="Simon A."/>
            <person name="Yun M.H."/>
        </authorList>
    </citation>
    <scope>NUCLEOTIDE SEQUENCE</scope>
    <source>
        <strain evidence="2">20211129_DDA</strain>
        <tissue evidence="2">Liver</tissue>
    </source>
</reference>
<dbReference type="EMBL" id="JANPWB010000008">
    <property type="protein sequence ID" value="KAJ1165206.1"/>
    <property type="molecule type" value="Genomic_DNA"/>
</dbReference>
<feature type="region of interest" description="Disordered" evidence="1">
    <location>
        <begin position="107"/>
        <end position="174"/>
    </location>
</feature>
<organism evidence="2 3">
    <name type="scientific">Pleurodeles waltl</name>
    <name type="common">Iberian ribbed newt</name>
    <dbReference type="NCBI Taxonomy" id="8319"/>
    <lineage>
        <taxon>Eukaryota</taxon>
        <taxon>Metazoa</taxon>
        <taxon>Chordata</taxon>
        <taxon>Craniata</taxon>
        <taxon>Vertebrata</taxon>
        <taxon>Euteleostomi</taxon>
        <taxon>Amphibia</taxon>
        <taxon>Batrachia</taxon>
        <taxon>Caudata</taxon>
        <taxon>Salamandroidea</taxon>
        <taxon>Salamandridae</taxon>
        <taxon>Pleurodelinae</taxon>
        <taxon>Pleurodeles</taxon>
    </lineage>
</organism>